<proteinExistence type="predicted"/>
<reference evidence="1 2" key="1">
    <citation type="journal article" date="2018" name="Mol. Plant">
        <title>The genome of Artemisia annua provides insight into the evolution of Asteraceae family and artemisinin biosynthesis.</title>
        <authorList>
            <person name="Shen Q."/>
            <person name="Zhang L."/>
            <person name="Liao Z."/>
            <person name="Wang S."/>
            <person name="Yan T."/>
            <person name="Shi P."/>
            <person name="Liu M."/>
            <person name="Fu X."/>
            <person name="Pan Q."/>
            <person name="Wang Y."/>
            <person name="Lv Z."/>
            <person name="Lu X."/>
            <person name="Zhang F."/>
            <person name="Jiang W."/>
            <person name="Ma Y."/>
            <person name="Chen M."/>
            <person name="Hao X."/>
            <person name="Li L."/>
            <person name="Tang Y."/>
            <person name="Lv G."/>
            <person name="Zhou Y."/>
            <person name="Sun X."/>
            <person name="Brodelius P.E."/>
            <person name="Rose J.K.C."/>
            <person name="Tang K."/>
        </authorList>
    </citation>
    <scope>NUCLEOTIDE SEQUENCE [LARGE SCALE GENOMIC DNA]</scope>
    <source>
        <strain evidence="2">cv. Huhao1</strain>
        <tissue evidence="1">Leaf</tissue>
    </source>
</reference>
<dbReference type="PANTHER" id="PTHR36030">
    <property type="entry name" value="CALMODULIN-BINDING DOMAIN-CONTAINING PROTEIN"/>
    <property type="match status" value="1"/>
</dbReference>
<evidence type="ECO:0000313" key="1">
    <source>
        <dbReference type="EMBL" id="PWA72345.1"/>
    </source>
</evidence>
<dbReference type="OrthoDB" id="911847at2759"/>
<dbReference type="PANTHER" id="PTHR36030:SF1">
    <property type="entry name" value="CALMODULIN-BINDING DOMAIN-CONTAINING PROTEIN"/>
    <property type="match status" value="1"/>
</dbReference>
<gene>
    <name evidence="1" type="ORF">CTI12_AA272120</name>
</gene>
<keyword evidence="2" id="KW-1185">Reference proteome</keyword>
<organism evidence="1 2">
    <name type="scientific">Artemisia annua</name>
    <name type="common">Sweet wormwood</name>
    <dbReference type="NCBI Taxonomy" id="35608"/>
    <lineage>
        <taxon>Eukaryota</taxon>
        <taxon>Viridiplantae</taxon>
        <taxon>Streptophyta</taxon>
        <taxon>Embryophyta</taxon>
        <taxon>Tracheophyta</taxon>
        <taxon>Spermatophyta</taxon>
        <taxon>Magnoliopsida</taxon>
        <taxon>eudicotyledons</taxon>
        <taxon>Gunneridae</taxon>
        <taxon>Pentapetalae</taxon>
        <taxon>asterids</taxon>
        <taxon>campanulids</taxon>
        <taxon>Asterales</taxon>
        <taxon>Asteraceae</taxon>
        <taxon>Asteroideae</taxon>
        <taxon>Anthemideae</taxon>
        <taxon>Artemisiinae</taxon>
        <taxon>Artemisia</taxon>
    </lineage>
</organism>
<comment type="caution">
    <text evidence="1">The sequence shown here is derived from an EMBL/GenBank/DDBJ whole genome shotgun (WGS) entry which is preliminary data.</text>
</comment>
<dbReference type="Proteomes" id="UP000245207">
    <property type="component" value="Unassembled WGS sequence"/>
</dbReference>
<accession>A0A2U1NFP7</accession>
<evidence type="ECO:0000313" key="2">
    <source>
        <dbReference type="Proteomes" id="UP000245207"/>
    </source>
</evidence>
<name>A0A2U1NFP7_ARTAN</name>
<dbReference type="EMBL" id="PKPP01002917">
    <property type="protein sequence ID" value="PWA72345.1"/>
    <property type="molecule type" value="Genomic_DNA"/>
</dbReference>
<dbReference type="AlphaFoldDB" id="A0A2U1NFP7"/>
<protein>
    <submittedName>
        <fullName evidence="1">Uncharacterized protein</fullName>
    </submittedName>
</protein>
<sequence length="138" mass="15458">MESNTKMRKGFMKGKLVMSFIRAAKPSTTMQPYNTTTKTAKTSHNVSSHIKPTITNQMTTSPPSSLIMNQEKVNTQPKHMHRVSYVVPKTTNTYGMFDNPYGVVVDDAVDAKATTYISCVQERFKLEHVNNDLVEPAS</sequence>